<evidence type="ECO:0000313" key="3">
    <source>
        <dbReference type="Proteomes" id="UP000681035"/>
    </source>
</evidence>
<evidence type="ECO:0000256" key="1">
    <source>
        <dbReference type="SAM" id="MobiDB-lite"/>
    </source>
</evidence>
<gene>
    <name evidence="2" type="ORF">MM50RIKEN_06460</name>
</gene>
<dbReference type="Proteomes" id="UP000681035">
    <property type="component" value="Chromosome"/>
</dbReference>
<dbReference type="AlphaFoldDB" id="A0A810Q8G6"/>
<dbReference type="RefSeq" id="WP_213541729.1">
    <property type="nucleotide sequence ID" value="NZ_AP023418.1"/>
</dbReference>
<organism evidence="2 3">
    <name type="scientific">Vescimonas coprocola</name>
    <dbReference type="NCBI Taxonomy" id="2714355"/>
    <lineage>
        <taxon>Bacteria</taxon>
        <taxon>Bacillati</taxon>
        <taxon>Bacillota</taxon>
        <taxon>Clostridia</taxon>
        <taxon>Eubacteriales</taxon>
        <taxon>Oscillospiraceae</taxon>
        <taxon>Vescimonas</taxon>
    </lineage>
</organism>
<reference evidence="2" key="1">
    <citation type="submission" date="2020-09" db="EMBL/GenBank/DDBJ databases">
        <title>New species isolated from human feces.</title>
        <authorList>
            <person name="Kitahara M."/>
            <person name="Shigeno Y."/>
            <person name="Shime M."/>
            <person name="Matsumoto Y."/>
            <person name="Nakamura S."/>
            <person name="Motooka D."/>
            <person name="Fukuoka S."/>
            <person name="Nishikawa H."/>
            <person name="Benno Y."/>
        </authorList>
    </citation>
    <scope>NUCLEOTIDE SEQUENCE</scope>
    <source>
        <strain evidence="2">MM50</strain>
    </source>
</reference>
<name>A0A810Q8G6_9FIRM</name>
<accession>A0A810Q8G6</accession>
<proteinExistence type="predicted"/>
<dbReference type="Pfam" id="PF16510">
    <property type="entry name" value="P22_portal"/>
    <property type="match status" value="1"/>
</dbReference>
<protein>
    <recommendedName>
        <fullName evidence="4">Portal protein</fullName>
    </recommendedName>
</protein>
<feature type="compositionally biased region" description="Basic and acidic residues" evidence="1">
    <location>
        <begin position="565"/>
        <end position="580"/>
    </location>
</feature>
<evidence type="ECO:0008006" key="4">
    <source>
        <dbReference type="Google" id="ProtNLM"/>
    </source>
</evidence>
<dbReference type="KEGG" id="vcop:MM50RIKEN_06460"/>
<sequence length="580" mass="65274">MRKTQQTAGEKPRIGEQEVRRAAELLKKYRQGKVNLERRIIDNEQFWKLRHWPQMEKKGEGGNPGDPQPTSGWLVNCILSKHADAMDCYPEPTVLPREPGDRAEAAKLTRILPAILKKNQFKRTYSSAWWYKLKSGCAVYGVFWDAGKLNGLGDVSIRRMDLLNLFWEPGVTDIQDSANFFSTELVSHEVLEEQYPQLKGKLGGGGFTVSRFLYDDQVDTSDKALVVDWYYHTREKGRRVLQYCKFVGETVLYATENDPELRERGWYDHGKYPFVFDVLFPEEGTPCGYGYVDLCKSPQKQIDLMNQAILKNTLAAATPRFFIRSDGAVNENEYADWTRPFVHTNGNLGADSIAPIHTAGLDSVYVAIMQSKIAEMKETAGNRDVANGGTASGVTAATAIAALQEAGGKLSRNMIDDGYEAFSDVVTLVIELIRQFYQLPRQFRLLGAMGREEFVSYDGQGLREQVMDDGTGVCYRVPEFDLEVSAQDENPYKTMEYNQLALQLFQMGFFREDMADQALRCLELMDFKNKDQLTAAILQGKQQAAMAPPAEGAASGGGTAVKQSAMERMRQQTHEAVRPR</sequence>
<keyword evidence="3" id="KW-1185">Reference proteome</keyword>
<dbReference type="EMBL" id="AP023418">
    <property type="protein sequence ID" value="BCK80883.1"/>
    <property type="molecule type" value="Genomic_DNA"/>
</dbReference>
<evidence type="ECO:0000313" key="2">
    <source>
        <dbReference type="EMBL" id="BCK80883.1"/>
    </source>
</evidence>
<dbReference type="InterPro" id="IPR032427">
    <property type="entry name" value="P22_portal"/>
</dbReference>
<feature type="compositionally biased region" description="Low complexity" evidence="1">
    <location>
        <begin position="544"/>
        <end position="553"/>
    </location>
</feature>
<feature type="region of interest" description="Disordered" evidence="1">
    <location>
        <begin position="544"/>
        <end position="580"/>
    </location>
</feature>